<accession>A0ABN1J888</accession>
<dbReference type="EMBL" id="BAAAGE010000005">
    <property type="protein sequence ID" value="GAA0731109.1"/>
    <property type="molecule type" value="Genomic_DNA"/>
</dbReference>
<gene>
    <name evidence="1" type="ORF">GCM10009430_42920</name>
</gene>
<evidence type="ECO:0000313" key="1">
    <source>
        <dbReference type="EMBL" id="GAA0731109.1"/>
    </source>
</evidence>
<evidence type="ECO:0008006" key="3">
    <source>
        <dbReference type="Google" id="ProtNLM"/>
    </source>
</evidence>
<dbReference type="Proteomes" id="UP001501758">
    <property type="component" value="Unassembled WGS sequence"/>
</dbReference>
<sequence length="202" mass="23372">MSSNKVLLIIIVVLSVYILAQKQCSSDKNIQSERPKVTVMTDTVYQVKIDTFYLQTEKYKTVYISKKVASTEVNLNVKGKTDVIKEEQVLFEEAREYRDTLFKDDLEIYSYNLLKGELLSSNLSYKLKVPREIKITNTIEHPKTYKSGLYAFGEVGGNQRQFNNISLGLQYNRKGDWFVSYRSNFSRLSNVTHHIGVGFRIK</sequence>
<proteinExistence type="predicted"/>
<name>A0ABN1J888_9FLAO</name>
<comment type="caution">
    <text evidence="1">The sequence shown here is derived from an EMBL/GenBank/DDBJ whole genome shotgun (WGS) entry which is preliminary data.</text>
</comment>
<organism evidence="1 2">
    <name type="scientific">Aquimarina litoralis</name>
    <dbReference type="NCBI Taxonomy" id="584605"/>
    <lineage>
        <taxon>Bacteria</taxon>
        <taxon>Pseudomonadati</taxon>
        <taxon>Bacteroidota</taxon>
        <taxon>Flavobacteriia</taxon>
        <taxon>Flavobacteriales</taxon>
        <taxon>Flavobacteriaceae</taxon>
        <taxon>Aquimarina</taxon>
    </lineage>
</organism>
<reference evidence="1 2" key="1">
    <citation type="journal article" date="2019" name="Int. J. Syst. Evol. Microbiol.">
        <title>The Global Catalogue of Microorganisms (GCM) 10K type strain sequencing project: providing services to taxonomists for standard genome sequencing and annotation.</title>
        <authorList>
            <consortium name="The Broad Institute Genomics Platform"/>
            <consortium name="The Broad Institute Genome Sequencing Center for Infectious Disease"/>
            <person name="Wu L."/>
            <person name="Ma J."/>
        </authorList>
    </citation>
    <scope>NUCLEOTIDE SEQUENCE [LARGE SCALE GENOMIC DNA]</scope>
    <source>
        <strain evidence="1 2">JCM 15974</strain>
    </source>
</reference>
<protein>
    <recommendedName>
        <fullName evidence="3">Outer membrane protein beta-barrel domain-containing protein</fullName>
    </recommendedName>
</protein>
<keyword evidence="2" id="KW-1185">Reference proteome</keyword>
<evidence type="ECO:0000313" key="2">
    <source>
        <dbReference type="Proteomes" id="UP001501758"/>
    </source>
</evidence>